<protein>
    <recommendedName>
        <fullName evidence="2">CN hydrolase domain-containing protein</fullName>
    </recommendedName>
</protein>
<reference evidence="3 4" key="1">
    <citation type="submission" date="2013-09" db="EMBL/GenBank/DDBJ databases">
        <title>Whole genome shotgun sequence of Vibrio azureus NBRC 104587.</title>
        <authorList>
            <person name="Isaki S."/>
            <person name="Hosoyama A."/>
            <person name="Numata M."/>
            <person name="Hashimoto M."/>
            <person name="Hosoyama Y."/>
            <person name="Tsuchikane K."/>
            <person name="Noguchi M."/>
            <person name="Hirakata S."/>
            <person name="Ichikawa N."/>
            <person name="Ohji S."/>
            <person name="Yamazoe A."/>
            <person name="Fujita N."/>
        </authorList>
    </citation>
    <scope>NUCLEOTIDE SEQUENCE [LARGE SCALE GENOMIC DNA]</scope>
    <source>
        <strain evidence="3 4">NBRC 104587</strain>
    </source>
</reference>
<organism evidence="3 4">
    <name type="scientific">Vibrio azureus NBRC 104587</name>
    <dbReference type="NCBI Taxonomy" id="1219077"/>
    <lineage>
        <taxon>Bacteria</taxon>
        <taxon>Pseudomonadati</taxon>
        <taxon>Pseudomonadota</taxon>
        <taxon>Gammaproteobacteria</taxon>
        <taxon>Vibrionales</taxon>
        <taxon>Vibrionaceae</taxon>
        <taxon>Vibrio</taxon>
    </lineage>
</organism>
<dbReference type="PANTHER" id="PTHR43674">
    <property type="entry name" value="NITRILASE C965.09-RELATED"/>
    <property type="match status" value="1"/>
</dbReference>
<evidence type="ECO:0000313" key="3">
    <source>
        <dbReference type="EMBL" id="GAD74736.1"/>
    </source>
</evidence>
<sequence>MESGKVRFALAQYKAVRGNIKENLNRHKKFCFEAARLGADIITFPELSLTGYELPLLEDLAIEKSSTHVHELSQLAVSNSMTVIAGCPLKSEQSKPYIGAMICHPSGDVDFYSKQYLHQGESEYCLAGSKNYFFNVNQVKIALAVCADFTEPRHQSDALTERAAVYLISALISRDGFS</sequence>
<evidence type="ECO:0000256" key="1">
    <source>
        <dbReference type="ARBA" id="ARBA00022801"/>
    </source>
</evidence>
<dbReference type="CDD" id="cd07197">
    <property type="entry name" value="nitrilase"/>
    <property type="match status" value="1"/>
</dbReference>
<dbReference type="EMBL" id="BATL01000014">
    <property type="protein sequence ID" value="GAD74736.1"/>
    <property type="molecule type" value="Genomic_DNA"/>
</dbReference>
<dbReference type="SUPFAM" id="SSF56317">
    <property type="entry name" value="Carbon-nitrogen hydrolase"/>
    <property type="match status" value="1"/>
</dbReference>
<keyword evidence="1" id="KW-0378">Hydrolase</keyword>
<dbReference type="STRING" id="1219077.VAZ01S_014_00240"/>
<evidence type="ECO:0000313" key="4">
    <source>
        <dbReference type="Proteomes" id="UP000016567"/>
    </source>
</evidence>
<dbReference type="InterPro" id="IPR036526">
    <property type="entry name" value="C-N_Hydrolase_sf"/>
</dbReference>
<dbReference type="GO" id="GO:0050126">
    <property type="term" value="F:N-carbamoylputrescine amidase activity"/>
    <property type="evidence" value="ECO:0007669"/>
    <property type="project" value="TreeGrafter"/>
</dbReference>
<dbReference type="GO" id="GO:0033388">
    <property type="term" value="P:putrescine biosynthetic process from arginine"/>
    <property type="evidence" value="ECO:0007669"/>
    <property type="project" value="TreeGrafter"/>
</dbReference>
<dbReference type="RefSeq" id="WP_021708516.1">
    <property type="nucleotide sequence ID" value="NZ_BAOB01000069.1"/>
</dbReference>
<accession>U3A405</accession>
<keyword evidence="4" id="KW-1185">Reference proteome</keyword>
<feature type="domain" description="CN hydrolase" evidence="2">
    <location>
        <begin position="6"/>
        <end position="178"/>
    </location>
</feature>
<dbReference type="AlphaFoldDB" id="U3A405"/>
<dbReference type="InterPro" id="IPR003010">
    <property type="entry name" value="C-N_Hydrolase"/>
</dbReference>
<gene>
    <name evidence="3" type="ORF">VAZ01S_014_00240</name>
</gene>
<dbReference type="InterPro" id="IPR050345">
    <property type="entry name" value="Aliph_Amidase/BUP"/>
</dbReference>
<dbReference type="Pfam" id="PF00795">
    <property type="entry name" value="CN_hydrolase"/>
    <property type="match status" value="1"/>
</dbReference>
<name>U3A405_9VIBR</name>
<dbReference type="PROSITE" id="PS50263">
    <property type="entry name" value="CN_HYDROLASE"/>
    <property type="match status" value="1"/>
</dbReference>
<dbReference type="eggNOG" id="COG0388">
    <property type="taxonomic scope" value="Bacteria"/>
</dbReference>
<dbReference type="PANTHER" id="PTHR43674:SF2">
    <property type="entry name" value="BETA-UREIDOPROPIONASE"/>
    <property type="match status" value="1"/>
</dbReference>
<comment type="caution">
    <text evidence="3">The sequence shown here is derived from an EMBL/GenBank/DDBJ whole genome shotgun (WGS) entry which is preliminary data.</text>
</comment>
<dbReference type="Gene3D" id="3.60.110.10">
    <property type="entry name" value="Carbon-nitrogen hydrolase"/>
    <property type="match status" value="1"/>
</dbReference>
<proteinExistence type="predicted"/>
<dbReference type="Proteomes" id="UP000016567">
    <property type="component" value="Unassembled WGS sequence"/>
</dbReference>
<evidence type="ECO:0000259" key="2">
    <source>
        <dbReference type="PROSITE" id="PS50263"/>
    </source>
</evidence>